<dbReference type="InterPro" id="IPR001884">
    <property type="entry name" value="IF5A-like"/>
</dbReference>
<dbReference type="Pfam" id="PF21485">
    <property type="entry name" value="IF5A-like_N"/>
    <property type="match status" value="1"/>
</dbReference>
<dbReference type="STRING" id="1149755.A0A2J6SB51"/>
<dbReference type="GO" id="GO:0045901">
    <property type="term" value="P:positive regulation of translational elongation"/>
    <property type="evidence" value="ECO:0007669"/>
    <property type="project" value="InterPro"/>
</dbReference>
<keyword evidence="3" id="KW-1185">Reference proteome</keyword>
<dbReference type="InterPro" id="IPR048670">
    <property type="entry name" value="IF5A-like_N"/>
</dbReference>
<gene>
    <name evidence="2" type="ORF">L207DRAFT_450015</name>
</gene>
<dbReference type="Proteomes" id="UP000235786">
    <property type="component" value="Unassembled WGS sequence"/>
</dbReference>
<proteinExistence type="predicted"/>
<dbReference type="InterPro" id="IPR014722">
    <property type="entry name" value="Rib_uL2_dom2"/>
</dbReference>
<dbReference type="InterPro" id="IPR012340">
    <property type="entry name" value="NA-bd_OB-fold"/>
</dbReference>
<dbReference type="OrthoDB" id="10454066at2759"/>
<dbReference type="Gene3D" id="2.30.30.30">
    <property type="match status" value="1"/>
</dbReference>
<evidence type="ECO:0000313" key="2">
    <source>
        <dbReference type="EMBL" id="PMD47985.1"/>
    </source>
</evidence>
<dbReference type="AlphaFoldDB" id="A0A2J6SB51"/>
<evidence type="ECO:0000259" key="1">
    <source>
        <dbReference type="Pfam" id="PF21485"/>
    </source>
</evidence>
<feature type="non-terminal residue" evidence="2">
    <location>
        <position position="124"/>
    </location>
</feature>
<feature type="domain" description="Translation initiation factor 5A-like N-terminal" evidence="1">
    <location>
        <begin position="3"/>
        <end position="54"/>
    </location>
</feature>
<dbReference type="GO" id="GO:0003746">
    <property type="term" value="F:translation elongation factor activity"/>
    <property type="evidence" value="ECO:0007669"/>
    <property type="project" value="InterPro"/>
</dbReference>
<dbReference type="EMBL" id="KZ613938">
    <property type="protein sequence ID" value="PMD47985.1"/>
    <property type="molecule type" value="Genomic_DNA"/>
</dbReference>
<evidence type="ECO:0000313" key="3">
    <source>
        <dbReference type="Proteomes" id="UP000235786"/>
    </source>
</evidence>
<dbReference type="GO" id="GO:0003723">
    <property type="term" value="F:RNA binding"/>
    <property type="evidence" value="ECO:0007669"/>
    <property type="project" value="InterPro"/>
</dbReference>
<reference evidence="2 3" key="1">
    <citation type="submission" date="2016-04" db="EMBL/GenBank/DDBJ databases">
        <title>A degradative enzymes factory behind the ericoid mycorrhizal symbiosis.</title>
        <authorList>
            <consortium name="DOE Joint Genome Institute"/>
            <person name="Martino E."/>
            <person name="Morin E."/>
            <person name="Grelet G."/>
            <person name="Kuo A."/>
            <person name="Kohler A."/>
            <person name="Daghino S."/>
            <person name="Barry K."/>
            <person name="Choi C."/>
            <person name="Cichocki N."/>
            <person name="Clum A."/>
            <person name="Copeland A."/>
            <person name="Hainaut M."/>
            <person name="Haridas S."/>
            <person name="Labutti K."/>
            <person name="Lindquist E."/>
            <person name="Lipzen A."/>
            <person name="Khouja H.-R."/>
            <person name="Murat C."/>
            <person name="Ohm R."/>
            <person name="Olson A."/>
            <person name="Spatafora J."/>
            <person name="Veneault-Fourrey C."/>
            <person name="Henrissat B."/>
            <person name="Grigoriev I."/>
            <person name="Martin F."/>
            <person name="Perotto S."/>
        </authorList>
    </citation>
    <scope>NUCLEOTIDE SEQUENCE [LARGE SCALE GENOMIC DNA]</scope>
    <source>
        <strain evidence="2 3">F</strain>
    </source>
</reference>
<dbReference type="Gene3D" id="2.40.50.140">
    <property type="entry name" value="Nucleic acid-binding proteins"/>
    <property type="match status" value="1"/>
</dbReference>
<accession>A0A2J6SB51</accession>
<sequence>MLAGEMRKYEYRDIGGRPCYIVDRSESRSGFGSEFHFISKDVFTGEKKEDLVSSRLLLSRLEVQWEQKRLLSISEGFLCSLVSDNKIIEDNVEVPNRILGKAIRRLWADGRRKITVRIAQSMGL</sequence>
<organism evidence="2 3">
    <name type="scientific">Hyaloscypha variabilis (strain UAMH 11265 / GT02V1 / F)</name>
    <name type="common">Meliniomyces variabilis</name>
    <dbReference type="NCBI Taxonomy" id="1149755"/>
    <lineage>
        <taxon>Eukaryota</taxon>
        <taxon>Fungi</taxon>
        <taxon>Dikarya</taxon>
        <taxon>Ascomycota</taxon>
        <taxon>Pezizomycotina</taxon>
        <taxon>Leotiomycetes</taxon>
        <taxon>Helotiales</taxon>
        <taxon>Hyaloscyphaceae</taxon>
        <taxon>Hyaloscypha</taxon>
        <taxon>Hyaloscypha variabilis</taxon>
    </lineage>
</organism>
<dbReference type="GO" id="GO:0043022">
    <property type="term" value="F:ribosome binding"/>
    <property type="evidence" value="ECO:0007669"/>
    <property type="project" value="InterPro"/>
</dbReference>
<protein>
    <recommendedName>
        <fullName evidence="1">Translation initiation factor 5A-like N-terminal domain-containing protein</fullName>
    </recommendedName>
</protein>
<name>A0A2J6SB51_HYAVF</name>
<dbReference type="PANTHER" id="PTHR11673">
    <property type="entry name" value="TRANSLATION INITIATION FACTOR 5A FAMILY MEMBER"/>
    <property type="match status" value="1"/>
</dbReference>